<dbReference type="Pfam" id="PF01522">
    <property type="entry name" value="Polysacc_deac_1"/>
    <property type="match status" value="1"/>
</dbReference>
<dbReference type="EMBL" id="JAEKNN010000006">
    <property type="protein sequence ID" value="MBJ7608053.1"/>
    <property type="molecule type" value="Genomic_DNA"/>
</dbReference>
<comment type="subcellular location">
    <subcellularLocation>
        <location evidence="1">Secreted</location>
    </subcellularLocation>
</comment>
<name>A0A934KAT6_9BACT</name>
<comment type="caution">
    <text evidence="4">The sequence shown here is derived from an EMBL/GenBank/DDBJ whole genome shotgun (WGS) entry which is preliminary data.</text>
</comment>
<evidence type="ECO:0000259" key="3">
    <source>
        <dbReference type="PROSITE" id="PS51677"/>
    </source>
</evidence>
<evidence type="ECO:0000256" key="1">
    <source>
        <dbReference type="ARBA" id="ARBA00004613"/>
    </source>
</evidence>
<dbReference type="InterPro" id="IPR002509">
    <property type="entry name" value="NODB_dom"/>
</dbReference>
<gene>
    <name evidence="4" type="ORF">JF887_01290</name>
</gene>
<dbReference type="PANTHER" id="PTHR34216:SF3">
    <property type="entry name" value="POLY-BETA-1,6-N-ACETYL-D-GLUCOSAMINE N-DEACETYLASE"/>
    <property type="match status" value="1"/>
</dbReference>
<dbReference type="AlphaFoldDB" id="A0A934KAT6"/>
<evidence type="ECO:0000313" key="5">
    <source>
        <dbReference type="Proteomes" id="UP000614410"/>
    </source>
</evidence>
<dbReference type="GO" id="GO:0005576">
    <property type="term" value="C:extracellular region"/>
    <property type="evidence" value="ECO:0007669"/>
    <property type="project" value="UniProtKB-SubCell"/>
</dbReference>
<reference evidence="4 5" key="1">
    <citation type="submission" date="2020-10" db="EMBL/GenBank/DDBJ databases">
        <title>Ca. Dormibacterota MAGs.</title>
        <authorList>
            <person name="Montgomery K."/>
        </authorList>
    </citation>
    <scope>NUCLEOTIDE SEQUENCE [LARGE SCALE GENOMIC DNA]</scope>
    <source>
        <strain evidence="4">Mitchell_Peninsula_5</strain>
    </source>
</reference>
<dbReference type="CDD" id="cd10918">
    <property type="entry name" value="CE4_NodB_like_5s_6s"/>
    <property type="match status" value="1"/>
</dbReference>
<feature type="domain" description="NodB homology" evidence="3">
    <location>
        <begin position="73"/>
        <end position="246"/>
    </location>
</feature>
<evidence type="ECO:0000313" key="4">
    <source>
        <dbReference type="EMBL" id="MBJ7608053.1"/>
    </source>
</evidence>
<dbReference type="GO" id="GO:0016810">
    <property type="term" value="F:hydrolase activity, acting on carbon-nitrogen (but not peptide) bonds"/>
    <property type="evidence" value="ECO:0007669"/>
    <property type="project" value="InterPro"/>
</dbReference>
<dbReference type="SUPFAM" id="SSF88713">
    <property type="entry name" value="Glycoside hydrolase/deacetylase"/>
    <property type="match status" value="1"/>
</dbReference>
<keyword evidence="2" id="KW-0732">Signal</keyword>
<proteinExistence type="predicted"/>
<dbReference type="InterPro" id="IPR011330">
    <property type="entry name" value="Glyco_hydro/deAcase_b/a-brl"/>
</dbReference>
<dbReference type="PANTHER" id="PTHR34216">
    <property type="match status" value="1"/>
</dbReference>
<sequence length="246" mass="26650">MQRTVRAWSRMPLPRGPALMVLGYHRIAERDDGLTVRPSTFAAHIGWLAAHRAEPPVVDVENAAAGAEEWPWRGVALTIDDAWADVYENGLEVLSRAAIPVTLYVPSELLGTAEYMTHAQVRECAAAGISIGGHSRSHADLRRCDDASLERELRGCREDLEDLLGAPVTGFAYPFGHVDGRVRDAVASAGYTTAITTRRGWARPGRDPLCVPRSFVADVGLSTFRATVRGGLNVLRAADALRVNTG</sequence>
<evidence type="ECO:0000256" key="2">
    <source>
        <dbReference type="ARBA" id="ARBA00022729"/>
    </source>
</evidence>
<dbReference type="Proteomes" id="UP000614410">
    <property type="component" value="Unassembled WGS sequence"/>
</dbReference>
<dbReference type="GO" id="GO:0005975">
    <property type="term" value="P:carbohydrate metabolic process"/>
    <property type="evidence" value="ECO:0007669"/>
    <property type="project" value="InterPro"/>
</dbReference>
<dbReference type="PROSITE" id="PS51677">
    <property type="entry name" value="NODB"/>
    <property type="match status" value="1"/>
</dbReference>
<organism evidence="4 5">
    <name type="scientific">Candidatus Amunia macphersoniae</name>
    <dbReference type="NCBI Taxonomy" id="3127014"/>
    <lineage>
        <taxon>Bacteria</taxon>
        <taxon>Bacillati</taxon>
        <taxon>Candidatus Dormiibacterota</taxon>
        <taxon>Candidatus Dormibacteria</taxon>
        <taxon>Candidatus Aeolococcales</taxon>
        <taxon>Candidatus Aeolococcaceae</taxon>
        <taxon>Candidatus Amunia</taxon>
    </lineage>
</organism>
<protein>
    <submittedName>
        <fullName evidence="4">Polysaccharide deacetylase family protein</fullName>
    </submittedName>
</protein>
<dbReference type="Gene3D" id="3.20.20.370">
    <property type="entry name" value="Glycoside hydrolase/deacetylase"/>
    <property type="match status" value="1"/>
</dbReference>
<dbReference type="InterPro" id="IPR051398">
    <property type="entry name" value="Polysacch_Deacetylase"/>
</dbReference>
<accession>A0A934KAT6</accession>